<evidence type="ECO:0000313" key="2">
    <source>
        <dbReference type="EMBL" id="MBC8178441.1"/>
    </source>
</evidence>
<gene>
    <name evidence="2" type="primary">fabG</name>
    <name evidence="2" type="ORF">H8E19_13630</name>
</gene>
<name>A0A8J6N243_9DELT</name>
<protein>
    <submittedName>
        <fullName evidence="2">3-oxoacyl-ACP reductase FabG</fullName>
    </submittedName>
</protein>
<dbReference type="Gene3D" id="3.40.50.720">
    <property type="entry name" value="NAD(P)-binding Rossmann-like Domain"/>
    <property type="match status" value="1"/>
</dbReference>
<dbReference type="FunFam" id="3.40.50.720:FF:000084">
    <property type="entry name" value="Short-chain dehydrogenase reductase"/>
    <property type="match status" value="1"/>
</dbReference>
<organism evidence="2 3">
    <name type="scientific">Candidatus Desulfacyla euxinica</name>
    <dbReference type="NCBI Taxonomy" id="2841693"/>
    <lineage>
        <taxon>Bacteria</taxon>
        <taxon>Deltaproteobacteria</taxon>
        <taxon>Candidatus Desulfacyla</taxon>
    </lineage>
</organism>
<dbReference type="InterPro" id="IPR002347">
    <property type="entry name" value="SDR_fam"/>
</dbReference>
<comment type="similarity">
    <text evidence="1">Belongs to the short-chain dehydrogenases/reductases (SDR) family.</text>
</comment>
<dbReference type="PRINTS" id="PR00081">
    <property type="entry name" value="GDHRDH"/>
</dbReference>
<dbReference type="PROSITE" id="PS00061">
    <property type="entry name" value="ADH_SHORT"/>
    <property type="match status" value="1"/>
</dbReference>
<dbReference type="GO" id="GO:0016616">
    <property type="term" value="F:oxidoreductase activity, acting on the CH-OH group of donors, NAD or NADP as acceptor"/>
    <property type="evidence" value="ECO:0007669"/>
    <property type="project" value="TreeGrafter"/>
</dbReference>
<sequence>MREETLTSMGIFSDLRGKIAIITGAARGIGEAIAESVALAGAKVLAVDIKDSVTEDNASRPRNWHGFQSDVSNPSQVNELVEHCLSKLGPPEILVNIAAVSTPCPVKDMPLKNWRMNIDINLTSVFLCTQAVLPHMVGRGKGSIVSFSSVIASTGGETSAHYCAAKAGIEGFSRSLAKEVGPSGIRVNVISPGLIETPMLALMPENQKKKLISRLPLQRVGYPRDLIGLALLLVSDAGSYITGQTIQINGGLYMN</sequence>
<dbReference type="Proteomes" id="UP000650524">
    <property type="component" value="Unassembled WGS sequence"/>
</dbReference>
<proteinExistence type="inferred from homology"/>
<evidence type="ECO:0000313" key="3">
    <source>
        <dbReference type="Proteomes" id="UP000650524"/>
    </source>
</evidence>
<reference evidence="2 3" key="1">
    <citation type="submission" date="2020-08" db="EMBL/GenBank/DDBJ databases">
        <title>Bridging the membrane lipid divide: bacteria of the FCB group superphylum have the potential to synthesize archaeal ether lipids.</title>
        <authorList>
            <person name="Villanueva L."/>
            <person name="Von Meijenfeldt F.A.B."/>
            <person name="Westbye A.B."/>
            <person name="Yadav S."/>
            <person name="Hopmans E.C."/>
            <person name="Dutilh B.E."/>
            <person name="Sinninghe Damste J.S."/>
        </authorList>
    </citation>
    <scope>NUCLEOTIDE SEQUENCE [LARGE SCALE GENOMIC DNA]</scope>
    <source>
        <strain evidence="2">NIOZ-UU27</strain>
    </source>
</reference>
<dbReference type="InterPro" id="IPR020904">
    <property type="entry name" value="Sc_DH/Rdtase_CS"/>
</dbReference>
<dbReference type="Pfam" id="PF13561">
    <property type="entry name" value="adh_short_C2"/>
    <property type="match status" value="1"/>
</dbReference>
<dbReference type="PANTHER" id="PTHR42760">
    <property type="entry name" value="SHORT-CHAIN DEHYDROGENASES/REDUCTASES FAMILY MEMBER"/>
    <property type="match status" value="1"/>
</dbReference>
<evidence type="ECO:0000256" key="1">
    <source>
        <dbReference type="ARBA" id="ARBA00006484"/>
    </source>
</evidence>
<dbReference type="PRINTS" id="PR00080">
    <property type="entry name" value="SDRFAMILY"/>
</dbReference>
<dbReference type="SUPFAM" id="SSF51735">
    <property type="entry name" value="NAD(P)-binding Rossmann-fold domains"/>
    <property type="match status" value="1"/>
</dbReference>
<dbReference type="EMBL" id="JACNJD010000280">
    <property type="protein sequence ID" value="MBC8178441.1"/>
    <property type="molecule type" value="Genomic_DNA"/>
</dbReference>
<accession>A0A8J6N243</accession>
<dbReference type="AlphaFoldDB" id="A0A8J6N243"/>
<comment type="caution">
    <text evidence="2">The sequence shown here is derived from an EMBL/GenBank/DDBJ whole genome shotgun (WGS) entry which is preliminary data.</text>
</comment>
<dbReference type="InterPro" id="IPR036291">
    <property type="entry name" value="NAD(P)-bd_dom_sf"/>
</dbReference>
<dbReference type="NCBIfam" id="NF009466">
    <property type="entry name" value="PRK12826.1-2"/>
    <property type="match status" value="1"/>
</dbReference>